<comment type="caution">
    <text evidence="2">The sequence shown here is derived from an EMBL/GenBank/DDBJ whole genome shotgun (WGS) entry which is preliminary data.</text>
</comment>
<protein>
    <submittedName>
        <fullName evidence="2">Uncharacterized protein</fullName>
    </submittedName>
</protein>
<organism evidence="2 3">
    <name type="scientific">Chara braunii</name>
    <name type="common">Braun's stonewort</name>
    <dbReference type="NCBI Taxonomy" id="69332"/>
    <lineage>
        <taxon>Eukaryota</taxon>
        <taxon>Viridiplantae</taxon>
        <taxon>Streptophyta</taxon>
        <taxon>Charophyceae</taxon>
        <taxon>Charales</taxon>
        <taxon>Characeae</taxon>
        <taxon>Chara</taxon>
    </lineage>
</organism>
<feature type="region of interest" description="Disordered" evidence="1">
    <location>
        <begin position="53"/>
        <end position="326"/>
    </location>
</feature>
<evidence type="ECO:0000313" key="3">
    <source>
        <dbReference type="Proteomes" id="UP000265515"/>
    </source>
</evidence>
<reference evidence="2 3" key="1">
    <citation type="journal article" date="2018" name="Cell">
        <title>The Chara Genome: Secondary Complexity and Implications for Plant Terrestrialization.</title>
        <authorList>
            <person name="Nishiyama T."/>
            <person name="Sakayama H."/>
            <person name="Vries J.D."/>
            <person name="Buschmann H."/>
            <person name="Saint-Marcoux D."/>
            <person name="Ullrich K.K."/>
            <person name="Haas F.B."/>
            <person name="Vanderstraeten L."/>
            <person name="Becker D."/>
            <person name="Lang D."/>
            <person name="Vosolsobe S."/>
            <person name="Rombauts S."/>
            <person name="Wilhelmsson P.K.I."/>
            <person name="Janitza P."/>
            <person name="Kern R."/>
            <person name="Heyl A."/>
            <person name="Rumpler F."/>
            <person name="Villalobos L.I.A.C."/>
            <person name="Clay J.M."/>
            <person name="Skokan R."/>
            <person name="Toyoda A."/>
            <person name="Suzuki Y."/>
            <person name="Kagoshima H."/>
            <person name="Schijlen E."/>
            <person name="Tajeshwar N."/>
            <person name="Catarino B."/>
            <person name="Hetherington A.J."/>
            <person name="Saltykova A."/>
            <person name="Bonnot C."/>
            <person name="Breuninger H."/>
            <person name="Symeonidi A."/>
            <person name="Radhakrishnan G.V."/>
            <person name="Van Nieuwerburgh F."/>
            <person name="Deforce D."/>
            <person name="Chang C."/>
            <person name="Karol K.G."/>
            <person name="Hedrich R."/>
            <person name="Ulvskov P."/>
            <person name="Glockner G."/>
            <person name="Delwiche C.F."/>
            <person name="Petrasek J."/>
            <person name="Van de Peer Y."/>
            <person name="Friml J."/>
            <person name="Beilby M."/>
            <person name="Dolan L."/>
            <person name="Kohara Y."/>
            <person name="Sugano S."/>
            <person name="Fujiyama A."/>
            <person name="Delaux P.-M."/>
            <person name="Quint M."/>
            <person name="TheiBen G."/>
            <person name="Hagemann M."/>
            <person name="Harholt J."/>
            <person name="Dunand C."/>
            <person name="Zachgo S."/>
            <person name="Langdale J."/>
            <person name="Maumus F."/>
            <person name="Straeten D.V.D."/>
            <person name="Gould S.B."/>
            <person name="Rensing S.A."/>
        </authorList>
    </citation>
    <scope>NUCLEOTIDE SEQUENCE [LARGE SCALE GENOMIC DNA]</scope>
    <source>
        <strain evidence="2 3">S276</strain>
    </source>
</reference>
<accession>A0A388K776</accession>
<dbReference type="GO" id="GO:0005884">
    <property type="term" value="C:actin filament"/>
    <property type="evidence" value="ECO:0007669"/>
    <property type="project" value="TreeGrafter"/>
</dbReference>
<keyword evidence="3" id="KW-1185">Reference proteome</keyword>
<feature type="compositionally biased region" description="Basic and acidic residues" evidence="1">
    <location>
        <begin position="242"/>
        <end position="260"/>
    </location>
</feature>
<feature type="compositionally biased region" description="Basic and acidic residues" evidence="1">
    <location>
        <begin position="394"/>
        <end position="436"/>
    </location>
</feature>
<dbReference type="Proteomes" id="UP000265515">
    <property type="component" value="Unassembled WGS sequence"/>
</dbReference>
<feature type="region of interest" description="Disordered" evidence="1">
    <location>
        <begin position="543"/>
        <end position="576"/>
    </location>
</feature>
<evidence type="ECO:0000256" key="1">
    <source>
        <dbReference type="SAM" id="MobiDB-lite"/>
    </source>
</evidence>
<feature type="region of interest" description="Disordered" evidence="1">
    <location>
        <begin position="381"/>
        <end position="436"/>
    </location>
</feature>
<evidence type="ECO:0000313" key="2">
    <source>
        <dbReference type="EMBL" id="GBG65910.1"/>
    </source>
</evidence>
<feature type="compositionally biased region" description="Basic and acidic residues" evidence="1">
    <location>
        <begin position="310"/>
        <end position="321"/>
    </location>
</feature>
<gene>
    <name evidence="2" type="ORF">CBR_g54202</name>
</gene>
<dbReference type="PANTHER" id="PTHR45691">
    <property type="entry name" value="PROTEIN DIAPHANOUS"/>
    <property type="match status" value="1"/>
</dbReference>
<feature type="compositionally biased region" description="Pro residues" evidence="1">
    <location>
        <begin position="189"/>
        <end position="207"/>
    </location>
</feature>
<feature type="compositionally biased region" description="Pro residues" evidence="1">
    <location>
        <begin position="88"/>
        <end position="98"/>
    </location>
</feature>
<dbReference type="InterPro" id="IPR051412">
    <property type="entry name" value="Formin_Homology_Diaphanous_sf"/>
</dbReference>
<dbReference type="GO" id="GO:0030041">
    <property type="term" value="P:actin filament polymerization"/>
    <property type="evidence" value="ECO:0007669"/>
    <property type="project" value="TreeGrafter"/>
</dbReference>
<feature type="compositionally biased region" description="Basic and acidic residues" evidence="1">
    <location>
        <begin position="273"/>
        <end position="295"/>
    </location>
</feature>
<feature type="region of interest" description="Disordered" evidence="1">
    <location>
        <begin position="343"/>
        <end position="364"/>
    </location>
</feature>
<dbReference type="Gramene" id="GBG65910">
    <property type="protein sequence ID" value="GBG65910"/>
    <property type="gene ID" value="CBR_g54202"/>
</dbReference>
<dbReference type="AlphaFoldDB" id="A0A388K776"/>
<dbReference type="EMBL" id="BFEA01000067">
    <property type="protein sequence ID" value="GBG65910.1"/>
    <property type="molecule type" value="Genomic_DNA"/>
</dbReference>
<sequence>MGEDADYAIAMALAADDGDLAMAVALAEDEDDVEGDFQIGDSRSLRLKQARGIAQFKTQRRQANANPRRRKQPTKSGCKGGEDTVVDLPPPPPPPPPSKHLKTVDGNCKAVRSEPCTSSSSGDVEREIRGKIGSSDSCPNNNHKHSKEIRRLSLRSEGLGKEHKNASHRALLQRQMSTAGIAEARANCPPSPSPPPPPPPSPPPPPLHCHVAQLEPIEDADTWLAGRLSQIAGAEAGIQPVQEEKDVPLEEEEKADRGRGGNEWLGSHGRGAVGERRSTAVSRQETEGSTDRAADAVEIGDAGGSVRRALPHDRTVADHSLRILGKNQSSSGALAFEAAMAVCMEEEEEEEKSKEAADEDQDHLDLIPEEMVYEDRWLDDGHVEEEGSGGDYVAGRDEEGAKQDEEKVNNRDAYMDGRDEEGGAKKNDEEEENGEHYMNRGNEEEAEAGEEECQVLWCPVCGMDMGFLTTDERQAHGNECLDKLEQPGRVAPGKRQEIVTTAMLVAGKGNGIASTTVEPLPMLPPPERRRQITDFFVCKEGGPARGTAPAKSSRQEKGKGVVPLMTDKKGGQNGLHNKKGGAFGRHPMYAPVDRAAPPWVVVPGTEFRVYQLNV</sequence>
<dbReference type="PANTHER" id="PTHR45691:SF6">
    <property type="entry name" value="PROTEIN DIAPHANOUS"/>
    <property type="match status" value="1"/>
</dbReference>
<name>A0A388K776_CHABU</name>
<proteinExistence type="predicted"/>